<evidence type="ECO:0000313" key="12">
    <source>
        <dbReference type="Proteomes" id="UP001054837"/>
    </source>
</evidence>
<reference evidence="11 12" key="1">
    <citation type="submission" date="2021-06" db="EMBL/GenBank/DDBJ databases">
        <title>Caerostris darwini draft genome.</title>
        <authorList>
            <person name="Kono N."/>
            <person name="Arakawa K."/>
        </authorList>
    </citation>
    <scope>NUCLEOTIDE SEQUENCE [LARGE SCALE GENOMIC DNA]</scope>
</reference>
<evidence type="ECO:0000256" key="3">
    <source>
        <dbReference type="ARBA" id="ARBA00022679"/>
    </source>
</evidence>
<comment type="similarity">
    <text evidence="1 8">Belongs to the RdRP family.</text>
</comment>
<evidence type="ECO:0000256" key="2">
    <source>
        <dbReference type="ARBA" id="ARBA00022484"/>
    </source>
</evidence>
<dbReference type="InterPro" id="IPR057596">
    <property type="entry name" value="RDRP_core"/>
</dbReference>
<dbReference type="GO" id="GO:0003723">
    <property type="term" value="F:RNA binding"/>
    <property type="evidence" value="ECO:0007669"/>
    <property type="project" value="UniProtKB-KW"/>
</dbReference>
<evidence type="ECO:0000256" key="6">
    <source>
        <dbReference type="ARBA" id="ARBA00023158"/>
    </source>
</evidence>
<gene>
    <name evidence="11" type="primary">RDR1</name>
    <name evidence="11" type="ORF">CDAR_66841</name>
</gene>
<comment type="caution">
    <text evidence="11">The sequence shown here is derived from an EMBL/GenBank/DDBJ whole genome shotgun (WGS) entry which is preliminary data.</text>
</comment>
<dbReference type="GO" id="GO:0030422">
    <property type="term" value="P:siRNA processing"/>
    <property type="evidence" value="ECO:0007669"/>
    <property type="project" value="TreeGrafter"/>
</dbReference>
<keyword evidence="2 8" id="KW-0696">RNA-directed RNA polymerase</keyword>
<keyword evidence="12" id="KW-1185">Reference proteome</keyword>
<dbReference type="InterPro" id="IPR058752">
    <property type="entry name" value="RDRP_C_head"/>
</dbReference>
<feature type="domain" description="RDRP C-terminal head" evidence="10">
    <location>
        <begin position="977"/>
        <end position="1110"/>
    </location>
</feature>
<evidence type="ECO:0000256" key="5">
    <source>
        <dbReference type="ARBA" id="ARBA00022884"/>
    </source>
</evidence>
<comment type="catalytic activity">
    <reaction evidence="7 8">
        <text>RNA(n) + a ribonucleoside 5'-triphosphate = RNA(n+1) + diphosphate</text>
        <dbReference type="Rhea" id="RHEA:21248"/>
        <dbReference type="Rhea" id="RHEA-COMP:14527"/>
        <dbReference type="Rhea" id="RHEA-COMP:17342"/>
        <dbReference type="ChEBI" id="CHEBI:33019"/>
        <dbReference type="ChEBI" id="CHEBI:61557"/>
        <dbReference type="ChEBI" id="CHEBI:140395"/>
        <dbReference type="EC" id="2.7.7.48"/>
    </reaction>
</comment>
<feature type="domain" description="RDRP core" evidence="9">
    <location>
        <begin position="386"/>
        <end position="955"/>
    </location>
</feature>
<dbReference type="EMBL" id="BPLQ01001266">
    <property type="protein sequence ID" value="GIX80096.1"/>
    <property type="molecule type" value="Genomic_DNA"/>
</dbReference>
<keyword evidence="4 8" id="KW-0548">Nucleotidyltransferase</keyword>
<evidence type="ECO:0000313" key="11">
    <source>
        <dbReference type="EMBL" id="GIX80096.1"/>
    </source>
</evidence>
<dbReference type="Pfam" id="PF05183">
    <property type="entry name" value="RdRP"/>
    <property type="match status" value="1"/>
</dbReference>
<evidence type="ECO:0000259" key="9">
    <source>
        <dbReference type="Pfam" id="PF05183"/>
    </source>
</evidence>
<keyword evidence="5 8" id="KW-0694">RNA-binding</keyword>
<keyword evidence="3 8" id="KW-0808">Transferase</keyword>
<name>A0AAV4N8S7_9ARAC</name>
<evidence type="ECO:0000256" key="4">
    <source>
        <dbReference type="ARBA" id="ARBA00022695"/>
    </source>
</evidence>
<evidence type="ECO:0000256" key="7">
    <source>
        <dbReference type="ARBA" id="ARBA00048744"/>
    </source>
</evidence>
<dbReference type="GO" id="GO:0031380">
    <property type="term" value="C:nuclear RNA-directed RNA polymerase complex"/>
    <property type="evidence" value="ECO:0007669"/>
    <property type="project" value="TreeGrafter"/>
</dbReference>
<evidence type="ECO:0000256" key="8">
    <source>
        <dbReference type="RuleBase" id="RU363098"/>
    </source>
</evidence>
<keyword evidence="6" id="KW-0943">RNA-mediated gene silencing</keyword>
<proteinExistence type="inferred from homology"/>
<dbReference type="PANTHER" id="PTHR23079">
    <property type="entry name" value="RNA-DEPENDENT RNA POLYMERASE"/>
    <property type="match status" value="1"/>
</dbReference>
<dbReference type="Proteomes" id="UP001054837">
    <property type="component" value="Unassembled WGS sequence"/>
</dbReference>
<dbReference type="PANTHER" id="PTHR23079:SF55">
    <property type="entry name" value="RNA-DIRECTED RNA POLYMERASE"/>
    <property type="match status" value="1"/>
</dbReference>
<accession>A0AAV4N8S7</accession>
<dbReference type="EC" id="2.7.7.48" evidence="8"/>
<dbReference type="Pfam" id="PF26253">
    <property type="entry name" value="RdRP_head"/>
    <property type="match status" value="1"/>
</dbReference>
<evidence type="ECO:0000259" key="10">
    <source>
        <dbReference type="Pfam" id="PF26253"/>
    </source>
</evidence>
<dbReference type="InterPro" id="IPR007855">
    <property type="entry name" value="RDRP"/>
</dbReference>
<evidence type="ECO:0000256" key="1">
    <source>
        <dbReference type="ARBA" id="ARBA00005762"/>
    </source>
</evidence>
<dbReference type="GO" id="GO:0003968">
    <property type="term" value="F:RNA-directed RNA polymerase activity"/>
    <property type="evidence" value="ECO:0007669"/>
    <property type="project" value="UniProtKB-KW"/>
</dbReference>
<sequence>MTQLHFRIIVIQGSDEEPDLSLLRNYIERCDLIVHSIKRVELEKSKQPEFSEILEYIVDVKAENQLVISNKNRVHVYKELIIKWYHVTNTICGERPLLQFVSNECFHRKRVSCHSDLSLYLSFGVQAKLGEFIEYFTLSRSCTANFSHDLKELEIVTKTHISYERFSVMEYRYCFKIPYNHIRNIIVSTDGKTLAVYLNILHAPLYFIETITRNVITMDVIRRSHSRIFLHGLDRTIHGKSDIVRLKFFEVGSFYELISCLRYRCDKIPIQFTAMSTIHKTPPENAALNFKNFGCTYMWTAIINRTFLILEQSENVKVSLQKLVRYSYENANCLEKVLTDVLFLIDSGRFLNYWYIIDKLYSHKMATGINNFSVPEKCRLIRRVIITPTRILLWPADLMCENRILRNFDSDFFLRVTFRDDDLVQMNYRRYNQEIFEEVVIAPMKAGLVIGERTYQMLAWSSSQLREHGVSMYATDSGGITAYDIRRWTEIDPRTTMNIPKCMARIGQCFSQTEDTLNIPLTDAFVRFQRDIKGGFNPETSAPYVFSDGIGKISRQMADKVRKNLRHGTDCCAFQIRYSGCKGMLVLDPTLQGTDIVIRESMRKFDCRGRGHTKLEICKKSGPIPLRLNRPLIGILHDLGVEPRVFLRLQENMLQDLLDMLLDEEKAADYLNRRTSFSNFKFKELMKSGIFLTTEPFFRTLLLSLHRYYIDIIKTKANIDIDPAYGRNMFGVIDETGILEYGQVFVQYSADITLGTTTPDDTKILEGTIMVTKFPCVHPADVRKFIAVDVPELHHIIDCIVFPQKGPRPHPDEMAGSDLDGDEYCVIWMPELIFKRVNETPPNYPKPTASEFQNVSDFLLQSKTEEIAKFIVSYIQNDTISFIASAHLALSDRFDVHDETCLEIARKHAIAVDFAKTGVSVRLSFTEQPKEFPDFMEKFWKKKYKSKKSLGKMYRVSRDFETDNQSTMLQYHNVELDPALIVDGWESFEKSAMASRNEYNNTLKTILQTYGIGHETEAFGSSFLKLHERFRERRDRAEIQSVVQTWLKELLEKTRKQFFQDSDTNSKVEEIVEDIKRKASAWYVVTYREKDPEFLSFPWIVSDILADIRILKPVVVKKVGSTISPFVLKLENIINANSKAGMLPNLNSAANFTLRSLYFGCDPLIIERAISILTKWGNEERIISSTNAKGPFLYYKTFLKLIMHVAELEGFVSTKPRLPEKYHATTAELCVSFFKYCMKLRFRSKAEVQKILPFQVYNDRILAKIALIAFHSIAVTGIFPTLCNSEFMDNAEELVDMKVIYIDSSLFGNSPIEEGKLRTAESVLQKFSEVEYVSLRENCQRKKIVVDAYGTLFAVRRLRSLLVKSNKVISEALGIEES</sequence>
<protein>
    <recommendedName>
        <fullName evidence="8">RNA-dependent RNA polymerase</fullName>
        <ecNumber evidence="8">2.7.7.48</ecNumber>
    </recommendedName>
</protein>
<organism evidence="11 12">
    <name type="scientific">Caerostris darwini</name>
    <dbReference type="NCBI Taxonomy" id="1538125"/>
    <lineage>
        <taxon>Eukaryota</taxon>
        <taxon>Metazoa</taxon>
        <taxon>Ecdysozoa</taxon>
        <taxon>Arthropoda</taxon>
        <taxon>Chelicerata</taxon>
        <taxon>Arachnida</taxon>
        <taxon>Araneae</taxon>
        <taxon>Araneomorphae</taxon>
        <taxon>Entelegynae</taxon>
        <taxon>Araneoidea</taxon>
        <taxon>Araneidae</taxon>
        <taxon>Caerostris</taxon>
    </lineage>
</organism>